<name>A0AAV1SRU7_9ROSI</name>
<sequence>MKNTRKKKRFNNSKAKGNDKNKRDIGWLTMGEPWSVGAGLVCSWPMTYGSEVGYWETKSSPACHAEFGRANPLLRISE</sequence>
<protein>
    <submittedName>
        <fullName evidence="2">Uncharacterized protein</fullName>
    </submittedName>
</protein>
<feature type="compositionally biased region" description="Basic residues" evidence="1">
    <location>
        <begin position="1"/>
        <end position="11"/>
    </location>
</feature>
<dbReference type="EMBL" id="CAWUPB010001197">
    <property type="protein sequence ID" value="CAK7356765.1"/>
    <property type="molecule type" value="Genomic_DNA"/>
</dbReference>
<keyword evidence="3" id="KW-1185">Reference proteome</keyword>
<evidence type="ECO:0000256" key="1">
    <source>
        <dbReference type="SAM" id="MobiDB-lite"/>
    </source>
</evidence>
<comment type="caution">
    <text evidence="2">The sequence shown here is derived from an EMBL/GenBank/DDBJ whole genome shotgun (WGS) entry which is preliminary data.</text>
</comment>
<accession>A0AAV1SRU7</accession>
<dbReference type="AlphaFoldDB" id="A0AAV1SRU7"/>
<evidence type="ECO:0000313" key="2">
    <source>
        <dbReference type="EMBL" id="CAK7356765.1"/>
    </source>
</evidence>
<gene>
    <name evidence="2" type="ORF">DCAF_LOCUS27046</name>
</gene>
<organism evidence="2 3">
    <name type="scientific">Dovyalis caffra</name>
    <dbReference type="NCBI Taxonomy" id="77055"/>
    <lineage>
        <taxon>Eukaryota</taxon>
        <taxon>Viridiplantae</taxon>
        <taxon>Streptophyta</taxon>
        <taxon>Embryophyta</taxon>
        <taxon>Tracheophyta</taxon>
        <taxon>Spermatophyta</taxon>
        <taxon>Magnoliopsida</taxon>
        <taxon>eudicotyledons</taxon>
        <taxon>Gunneridae</taxon>
        <taxon>Pentapetalae</taxon>
        <taxon>rosids</taxon>
        <taxon>fabids</taxon>
        <taxon>Malpighiales</taxon>
        <taxon>Salicaceae</taxon>
        <taxon>Flacourtieae</taxon>
        <taxon>Dovyalis</taxon>
    </lineage>
</organism>
<evidence type="ECO:0000313" key="3">
    <source>
        <dbReference type="Proteomes" id="UP001314170"/>
    </source>
</evidence>
<proteinExistence type="predicted"/>
<dbReference type="Proteomes" id="UP001314170">
    <property type="component" value="Unassembled WGS sequence"/>
</dbReference>
<reference evidence="2 3" key="1">
    <citation type="submission" date="2024-01" db="EMBL/GenBank/DDBJ databases">
        <authorList>
            <person name="Waweru B."/>
        </authorList>
    </citation>
    <scope>NUCLEOTIDE SEQUENCE [LARGE SCALE GENOMIC DNA]</scope>
</reference>
<feature type="region of interest" description="Disordered" evidence="1">
    <location>
        <begin position="1"/>
        <end position="24"/>
    </location>
</feature>